<dbReference type="AlphaFoldDB" id="A0A939C2I0"/>
<feature type="transmembrane region" description="Helical" evidence="1">
    <location>
        <begin position="91"/>
        <end position="110"/>
    </location>
</feature>
<proteinExistence type="predicted"/>
<keyword evidence="3" id="KW-1185">Reference proteome</keyword>
<evidence type="ECO:0000256" key="1">
    <source>
        <dbReference type="SAM" id="Phobius"/>
    </source>
</evidence>
<feature type="transmembrane region" description="Helical" evidence="1">
    <location>
        <begin position="36"/>
        <end position="58"/>
    </location>
</feature>
<feature type="transmembrane region" description="Helical" evidence="1">
    <location>
        <begin position="64"/>
        <end position="84"/>
    </location>
</feature>
<keyword evidence="1" id="KW-1133">Transmembrane helix</keyword>
<protein>
    <submittedName>
        <fullName evidence="2">Uncharacterized protein</fullName>
    </submittedName>
</protein>
<dbReference type="Proteomes" id="UP000663792">
    <property type="component" value="Unassembled WGS sequence"/>
</dbReference>
<keyword evidence="1" id="KW-0472">Membrane</keyword>
<organism evidence="2 3">
    <name type="scientific">Nakamurella leprariae</name>
    <dbReference type="NCBI Taxonomy" id="2803911"/>
    <lineage>
        <taxon>Bacteria</taxon>
        <taxon>Bacillati</taxon>
        <taxon>Actinomycetota</taxon>
        <taxon>Actinomycetes</taxon>
        <taxon>Nakamurellales</taxon>
        <taxon>Nakamurellaceae</taxon>
        <taxon>Nakamurella</taxon>
    </lineage>
</organism>
<accession>A0A939C2I0</accession>
<evidence type="ECO:0000313" key="2">
    <source>
        <dbReference type="EMBL" id="MBM9468279.1"/>
    </source>
</evidence>
<gene>
    <name evidence="2" type="ORF">JL106_13420</name>
</gene>
<dbReference type="RefSeq" id="WP_205261213.1">
    <property type="nucleotide sequence ID" value="NZ_JAERWK010000016.1"/>
</dbReference>
<name>A0A939C2I0_9ACTN</name>
<reference evidence="2" key="1">
    <citation type="submission" date="2021-01" db="EMBL/GenBank/DDBJ databases">
        <title>YIM 132084 draft genome.</title>
        <authorList>
            <person name="An D."/>
        </authorList>
    </citation>
    <scope>NUCLEOTIDE SEQUENCE</scope>
    <source>
        <strain evidence="2">YIM 132084</strain>
    </source>
</reference>
<evidence type="ECO:0000313" key="3">
    <source>
        <dbReference type="Proteomes" id="UP000663792"/>
    </source>
</evidence>
<feature type="transmembrane region" description="Helical" evidence="1">
    <location>
        <begin position="130"/>
        <end position="147"/>
    </location>
</feature>
<comment type="caution">
    <text evidence="2">The sequence shown here is derived from an EMBL/GenBank/DDBJ whole genome shotgun (WGS) entry which is preliminary data.</text>
</comment>
<sequence>MTALPPEVPDPATPGGPAVLEAEPDEVARRPSAADWVLVVWMWLLAAAAAVVSVFFLPQYLGPVPFPVSVVIAVLTVAGLPRLVAALVPPFWPVAVTVACWFVPAVWLSLSPNSLYGRPVGVTDGQWRTALLLGLGCLTAAATLVLLRAARLPAARPADPDTMGERPHGH</sequence>
<dbReference type="EMBL" id="JAERWK010000016">
    <property type="protein sequence ID" value="MBM9468279.1"/>
    <property type="molecule type" value="Genomic_DNA"/>
</dbReference>
<keyword evidence="1" id="KW-0812">Transmembrane</keyword>